<feature type="repeat" description="ARM" evidence="6">
    <location>
        <begin position="328"/>
        <end position="362"/>
    </location>
</feature>
<sequence>MSQKVAAIDRKASFKNAGKSFDEMRRKRCEMNVELRKAHKDDQLFKRRNIDQLDEIEEENVTVIEPTCMSPIKMTVPEMIEGMKSSNPKMRMIATRSARKMLSKERHPPIDELIEAGVVPICVELLDDENPNTQFEATWALTNIASGTSEQTMTVINANAIPKFLQLLSSPHLNLAEQATWALGNIAGDGARARDLLLGLGTMPQILALVQPNTPTTFLRNIVWAISNLCRNKNPAPDFEKIKICLPLLNQLIHTTDVETLSDICWALSYISDGHNDKIQAVVDTGVVPRLVELLDSEETTILTAALRTVGNIATGNDHQTDCVIQAGGLQKMKKLLSSSRVNIVKEAAWTISNITAGNSRQIDHVIQEGLLPYIVNILENGDAKVQKEAAWIITNFTTSATKEQVSMLINHGVMVPFCNLLSSFDVKTIQVVLEGLDNLLEIALQVGELNQMALLVEESGGLEKLEALQHHENETVYQKCYKIISMAFNDSAENSIENGDTIEFNPQPVNTVNGFNF</sequence>
<dbReference type="InterPro" id="IPR000225">
    <property type="entry name" value="Armadillo"/>
</dbReference>
<organism evidence="8 9">
    <name type="scientific">Diaphorina citri</name>
    <name type="common">Asian citrus psyllid</name>
    <dbReference type="NCBI Taxonomy" id="121845"/>
    <lineage>
        <taxon>Eukaryota</taxon>
        <taxon>Metazoa</taxon>
        <taxon>Ecdysozoa</taxon>
        <taxon>Arthropoda</taxon>
        <taxon>Hexapoda</taxon>
        <taxon>Insecta</taxon>
        <taxon>Pterygota</taxon>
        <taxon>Neoptera</taxon>
        <taxon>Paraneoptera</taxon>
        <taxon>Hemiptera</taxon>
        <taxon>Sternorrhyncha</taxon>
        <taxon>Psylloidea</taxon>
        <taxon>Psyllidae</taxon>
        <taxon>Diaphorininae</taxon>
        <taxon>Diaphorina</taxon>
    </lineage>
</organism>
<keyword evidence="2 5" id="KW-0813">Transport</keyword>
<comment type="similarity">
    <text evidence="1 5">Belongs to the importin alpha family.</text>
</comment>
<dbReference type="RefSeq" id="XP_008485240.1">
    <property type="nucleotide sequence ID" value="XM_008487018.3"/>
</dbReference>
<dbReference type="Proteomes" id="UP000079169">
    <property type="component" value="Unplaced"/>
</dbReference>
<dbReference type="InterPro" id="IPR024931">
    <property type="entry name" value="Importin_alpha"/>
</dbReference>
<dbReference type="SMART" id="SM00185">
    <property type="entry name" value="ARM"/>
    <property type="match status" value="8"/>
</dbReference>
<feature type="repeat" description="ARM" evidence="6">
    <location>
        <begin position="117"/>
        <end position="159"/>
    </location>
</feature>
<dbReference type="RefSeq" id="XP_017301381.1">
    <property type="nucleotide sequence ID" value="XM_017445892.2"/>
</dbReference>
<dbReference type="InterPro" id="IPR032413">
    <property type="entry name" value="Arm_3"/>
</dbReference>
<dbReference type="Gene3D" id="1.20.5.690">
    <property type="entry name" value="Importin-alpha, importin-beta-binding domain"/>
    <property type="match status" value="1"/>
</dbReference>
<dbReference type="Pfam" id="PF00514">
    <property type="entry name" value="Arm"/>
    <property type="match status" value="5"/>
</dbReference>
<dbReference type="GO" id="GO:0006607">
    <property type="term" value="P:NLS-bearing protein import into nucleus"/>
    <property type="evidence" value="ECO:0007669"/>
    <property type="project" value="UniProtKB-ARBA"/>
</dbReference>
<dbReference type="InterPro" id="IPR016024">
    <property type="entry name" value="ARM-type_fold"/>
</dbReference>
<protein>
    <recommendedName>
        <fullName evidence="5">Importin subunit alpha</fullName>
    </recommendedName>
</protein>
<feature type="repeat" description="ARM" evidence="6">
    <location>
        <begin position="286"/>
        <end position="328"/>
    </location>
</feature>
<dbReference type="KEGG" id="dci:103513616"/>
<dbReference type="InterPro" id="IPR036975">
    <property type="entry name" value="Importin-a_IBB_sf"/>
</dbReference>
<dbReference type="PaxDb" id="121845-A0A1S3D8K4"/>
<evidence type="ECO:0000259" key="7">
    <source>
        <dbReference type="PROSITE" id="PS51214"/>
    </source>
</evidence>
<evidence type="ECO:0000256" key="1">
    <source>
        <dbReference type="ARBA" id="ARBA00010394"/>
    </source>
</evidence>
<gene>
    <name evidence="9" type="primary">LOC103521915</name>
    <name evidence="10" type="synonym">LOC103513616</name>
</gene>
<evidence type="ECO:0000256" key="6">
    <source>
        <dbReference type="PROSITE-ProRule" id="PRU00259"/>
    </source>
</evidence>
<dbReference type="GO" id="GO:0061608">
    <property type="term" value="F:nuclear import signal receptor activity"/>
    <property type="evidence" value="ECO:0007669"/>
    <property type="project" value="InterPro"/>
</dbReference>
<dbReference type="STRING" id="121845.A0A1S3D8K4"/>
<proteinExistence type="inferred from homology"/>
<dbReference type="Gene3D" id="1.25.10.10">
    <property type="entry name" value="Leucine-rich Repeat Variant"/>
    <property type="match status" value="1"/>
</dbReference>
<evidence type="ECO:0000256" key="3">
    <source>
        <dbReference type="ARBA" id="ARBA00022737"/>
    </source>
</evidence>
<evidence type="ECO:0000313" key="10">
    <source>
        <dbReference type="RefSeq" id="XP_017301381.1"/>
    </source>
</evidence>
<keyword evidence="8" id="KW-1185">Reference proteome</keyword>
<dbReference type="KEGG" id="dci:103521915"/>
<dbReference type="Pfam" id="PF01749">
    <property type="entry name" value="IBB"/>
    <property type="match status" value="1"/>
</dbReference>
<dbReference type="PROSITE" id="PS50176">
    <property type="entry name" value="ARM_REPEAT"/>
    <property type="match status" value="4"/>
</dbReference>
<dbReference type="GO" id="GO:0005737">
    <property type="term" value="C:cytoplasm"/>
    <property type="evidence" value="ECO:0007669"/>
    <property type="project" value="InterPro"/>
</dbReference>
<dbReference type="Pfam" id="PF16186">
    <property type="entry name" value="Arm_3"/>
    <property type="match status" value="1"/>
</dbReference>
<dbReference type="GO" id="GO:0005634">
    <property type="term" value="C:nucleus"/>
    <property type="evidence" value="ECO:0007669"/>
    <property type="project" value="UniProtKB-ARBA"/>
</dbReference>
<keyword evidence="4 5" id="KW-0653">Protein transport</keyword>
<keyword evidence="3" id="KW-0677">Repeat</keyword>
<accession>A0A1S3D8K4</accession>
<feature type="repeat" description="ARM" evidence="6">
    <location>
        <begin position="159"/>
        <end position="201"/>
    </location>
</feature>
<feature type="domain" description="IBB" evidence="7">
    <location>
        <begin position="1"/>
        <end position="57"/>
    </location>
</feature>
<dbReference type="PROSITE" id="PS51214">
    <property type="entry name" value="IBB"/>
    <property type="match status" value="1"/>
</dbReference>
<dbReference type="GeneID" id="103521915"/>
<evidence type="ECO:0000256" key="2">
    <source>
        <dbReference type="ARBA" id="ARBA00022448"/>
    </source>
</evidence>
<dbReference type="AlphaFoldDB" id="A0A1S3D8K4"/>
<dbReference type="PANTHER" id="PTHR23316">
    <property type="entry name" value="IMPORTIN ALPHA"/>
    <property type="match status" value="1"/>
</dbReference>
<evidence type="ECO:0000256" key="4">
    <source>
        <dbReference type="ARBA" id="ARBA00022927"/>
    </source>
</evidence>
<dbReference type="PIRSF" id="PIRSF005673">
    <property type="entry name" value="Importin_alpha"/>
    <property type="match status" value="1"/>
</dbReference>
<evidence type="ECO:0000256" key="5">
    <source>
        <dbReference type="PIRNR" id="PIRNR005673"/>
    </source>
</evidence>
<dbReference type="InterPro" id="IPR002652">
    <property type="entry name" value="Importin-a_IBB"/>
</dbReference>
<dbReference type="InterPro" id="IPR011989">
    <property type="entry name" value="ARM-like"/>
</dbReference>
<evidence type="ECO:0000313" key="9">
    <source>
        <dbReference type="RefSeq" id="XP_008485240.1"/>
    </source>
</evidence>
<dbReference type="GeneID" id="103513616"/>
<dbReference type="FunFam" id="1.25.10.10:FF:000009">
    <property type="entry name" value="Importin subunit alpha"/>
    <property type="match status" value="1"/>
</dbReference>
<evidence type="ECO:0000313" key="8">
    <source>
        <dbReference type="Proteomes" id="UP000079169"/>
    </source>
</evidence>
<name>A0A1S3D8K4_DIACI</name>
<reference evidence="9 10" key="1">
    <citation type="submission" date="2025-04" db="UniProtKB">
        <authorList>
            <consortium name="RefSeq"/>
        </authorList>
    </citation>
    <scope>IDENTIFICATION</scope>
</reference>
<dbReference type="SUPFAM" id="SSF48371">
    <property type="entry name" value="ARM repeat"/>
    <property type="match status" value="1"/>
</dbReference>